<keyword evidence="9" id="KW-1185">Reference proteome</keyword>
<dbReference type="NCBIfam" id="NF011100">
    <property type="entry name" value="PRK14527.1"/>
    <property type="match status" value="1"/>
</dbReference>
<feature type="binding site" evidence="5">
    <location>
        <position position="142"/>
    </location>
    <ligand>
        <name>AMP</name>
        <dbReference type="ChEBI" id="CHEBI:456215"/>
    </ligand>
</feature>
<evidence type="ECO:0000313" key="8">
    <source>
        <dbReference type="EMBL" id="GAK29964.1"/>
    </source>
</evidence>
<dbReference type="Gene3D" id="3.40.50.300">
    <property type="entry name" value="P-loop containing nucleotide triphosphate hydrolases"/>
    <property type="match status" value="1"/>
</dbReference>
<comment type="similarity">
    <text evidence="5 6">Belongs to the adenylate kinase family.</text>
</comment>
<dbReference type="EC" id="2.7.4.3" evidence="5 7"/>
<dbReference type="NCBIfam" id="TIGR01351">
    <property type="entry name" value="adk"/>
    <property type="match status" value="1"/>
</dbReference>
<keyword evidence="3 5" id="KW-0547">Nucleotide-binding</keyword>
<comment type="subunit">
    <text evidence="5 7">Monomer.</text>
</comment>
<feature type="binding site" evidence="5">
    <location>
        <position position="33"/>
    </location>
    <ligand>
        <name>AMP</name>
        <dbReference type="ChEBI" id="CHEBI:456215"/>
    </ligand>
</feature>
<comment type="domain">
    <text evidence="5">Consists of three domains, a large central CORE domain and two small peripheral domains, NMPbind and LID, which undergo movements during catalysis. The LID domain closes over the site of phosphoryl transfer upon ATP binding. Assembling and dissambling the active center during each catalytic cycle provides an effective means to prevent ATP hydrolysis.</text>
</comment>
<organism evidence="8 9">
    <name type="scientific">Weissella oryzae (strain DSM 25784 / JCM 18191 / LMG 30913 / SG25)</name>
    <dbReference type="NCBI Taxonomy" id="1329250"/>
    <lineage>
        <taxon>Bacteria</taxon>
        <taxon>Bacillati</taxon>
        <taxon>Bacillota</taxon>
        <taxon>Bacilli</taxon>
        <taxon>Lactobacillales</taxon>
        <taxon>Lactobacillaceae</taxon>
        <taxon>Weissella</taxon>
    </lineage>
</organism>
<dbReference type="NCBIfam" id="NF011105">
    <property type="entry name" value="PRK14532.1"/>
    <property type="match status" value="1"/>
</dbReference>
<sequence length="189" mass="20528">MSMNLMLLGLPGVGKGTQAAKIVEQYNLPHISTGDMFRAAMANETELGLKAKAFMDAGNLVPDEVTNGIVAERLAQADTKEGFILDGFPRNLDQAKALDEMLAKDGRKLDAVIYFTADQQVLIDRMMARGRADDTPEVIKNRLDVNGALTEPIAEFYDAKGILSKIDGARELDTVFADVKVLLDNLAKA</sequence>
<keyword evidence="5 7" id="KW-0067">ATP-binding</keyword>
<dbReference type="GO" id="GO:0005737">
    <property type="term" value="C:cytoplasm"/>
    <property type="evidence" value="ECO:0007669"/>
    <property type="project" value="UniProtKB-SubCell"/>
</dbReference>
<comment type="pathway">
    <text evidence="5">Purine metabolism; AMP biosynthesis via salvage pathway; AMP from ADP: step 1/1.</text>
</comment>
<dbReference type="InterPro" id="IPR006259">
    <property type="entry name" value="Adenyl_kin_sub"/>
</dbReference>
<comment type="subcellular location">
    <subcellularLocation>
        <location evidence="5 7">Cytoplasm</location>
    </subcellularLocation>
</comment>
<dbReference type="GO" id="GO:0044209">
    <property type="term" value="P:AMP salvage"/>
    <property type="evidence" value="ECO:0007669"/>
    <property type="project" value="UniProtKB-UniRule"/>
</dbReference>
<dbReference type="STRING" id="1329250.WOSG25_010510"/>
<dbReference type="SUPFAM" id="SSF52540">
    <property type="entry name" value="P-loop containing nucleoside triphosphate hydrolases"/>
    <property type="match status" value="1"/>
</dbReference>
<evidence type="ECO:0000256" key="7">
    <source>
        <dbReference type="RuleBase" id="RU003331"/>
    </source>
</evidence>
<feature type="binding site" evidence="5">
    <location>
        <begin position="59"/>
        <end position="61"/>
    </location>
    <ligand>
        <name>AMP</name>
        <dbReference type="ChEBI" id="CHEBI:456215"/>
    </ligand>
</feature>
<feature type="binding site" evidence="5">
    <location>
        <begin position="87"/>
        <end position="90"/>
    </location>
    <ligand>
        <name>AMP</name>
        <dbReference type="ChEBI" id="CHEBI:456215"/>
    </ligand>
</feature>
<dbReference type="AlphaFoldDB" id="A0A069CRF6"/>
<feature type="binding site" evidence="5">
    <location>
        <position position="94"/>
    </location>
    <ligand>
        <name>AMP</name>
        <dbReference type="ChEBI" id="CHEBI:456215"/>
    </ligand>
</feature>
<proteinExistence type="inferred from homology"/>
<dbReference type="PANTHER" id="PTHR23359">
    <property type="entry name" value="NUCLEOTIDE KINASE"/>
    <property type="match status" value="1"/>
</dbReference>
<feature type="region of interest" description="NMP" evidence="5">
    <location>
        <begin position="32"/>
        <end position="61"/>
    </location>
</feature>
<dbReference type="NCBIfam" id="NF001381">
    <property type="entry name" value="PRK00279.1-3"/>
    <property type="match status" value="1"/>
</dbReference>
<dbReference type="PRINTS" id="PR00094">
    <property type="entry name" value="ADENYLTKNASE"/>
</dbReference>
<gene>
    <name evidence="5" type="primary">adk</name>
    <name evidence="8" type="ORF">WOSG25_010510</name>
</gene>
<feature type="binding site" evidence="5">
    <location>
        <position position="170"/>
    </location>
    <ligand>
        <name>ATP</name>
        <dbReference type="ChEBI" id="CHEBI:30616"/>
    </ligand>
</feature>
<dbReference type="PROSITE" id="PS00113">
    <property type="entry name" value="ADENYLATE_KINASE"/>
    <property type="match status" value="1"/>
</dbReference>
<evidence type="ECO:0000256" key="1">
    <source>
        <dbReference type="ARBA" id="ARBA00022679"/>
    </source>
</evidence>
<comment type="caution">
    <text evidence="5">Lacks conserved residue(s) required for the propagation of feature annotation.</text>
</comment>
<keyword evidence="1 5" id="KW-0808">Transferase</keyword>
<dbReference type="NCBIfam" id="NF011104">
    <property type="entry name" value="PRK14531.1"/>
    <property type="match status" value="1"/>
</dbReference>
<dbReference type="Pfam" id="PF00406">
    <property type="entry name" value="ADK"/>
    <property type="match status" value="1"/>
</dbReference>
<dbReference type="HAMAP" id="MF_00235">
    <property type="entry name" value="Adenylate_kinase_Adk"/>
    <property type="match status" value="1"/>
</dbReference>
<comment type="function">
    <text evidence="5">Catalyzes the reversible transfer of the terminal phosphate group between ATP and AMP. Plays an important role in cellular energy homeostasis and in adenine nucleotide metabolism.</text>
</comment>
<accession>A0A069CRF6</accession>
<dbReference type="Proteomes" id="UP000030643">
    <property type="component" value="Unassembled WGS sequence"/>
</dbReference>
<evidence type="ECO:0000256" key="4">
    <source>
        <dbReference type="ARBA" id="ARBA00022777"/>
    </source>
</evidence>
<keyword evidence="2 5" id="KW-0545">Nucleotide biosynthesis</keyword>
<dbReference type="GO" id="GO:0004017">
    <property type="term" value="F:AMP kinase activity"/>
    <property type="evidence" value="ECO:0007669"/>
    <property type="project" value="UniProtKB-UniRule"/>
</dbReference>
<protein>
    <recommendedName>
        <fullName evidence="5 7">Adenylate kinase</fullName>
        <shortName evidence="5">AK</shortName>
        <ecNumber evidence="5 7">2.7.4.3</ecNumber>
    </recommendedName>
    <alternativeName>
        <fullName evidence="5">ATP-AMP transphosphorylase</fullName>
    </alternativeName>
    <alternativeName>
        <fullName evidence="5">ATP:AMP phosphotransferase</fullName>
    </alternativeName>
    <alternativeName>
        <fullName evidence="5">Adenylate monophosphate kinase</fullName>
    </alternativeName>
</protein>
<dbReference type="InterPro" id="IPR033690">
    <property type="entry name" value="Adenylat_kinase_CS"/>
</dbReference>
<dbReference type="CDD" id="cd01428">
    <property type="entry name" value="ADK"/>
    <property type="match status" value="1"/>
</dbReference>
<dbReference type="InterPro" id="IPR000850">
    <property type="entry name" value="Adenylat/UMP-CMP_kin"/>
</dbReference>
<name>A0A069CRF6_WEIOS</name>
<feature type="binding site" evidence="5">
    <location>
        <begin position="12"/>
        <end position="17"/>
    </location>
    <ligand>
        <name>ATP</name>
        <dbReference type="ChEBI" id="CHEBI:30616"/>
    </ligand>
</feature>
<evidence type="ECO:0000256" key="2">
    <source>
        <dbReference type="ARBA" id="ARBA00022727"/>
    </source>
</evidence>
<dbReference type="UniPathway" id="UPA00588">
    <property type="reaction ID" value="UER00649"/>
</dbReference>
<dbReference type="eggNOG" id="COG0563">
    <property type="taxonomic scope" value="Bacteria"/>
</dbReference>
<evidence type="ECO:0000256" key="6">
    <source>
        <dbReference type="RuleBase" id="RU003330"/>
    </source>
</evidence>
<dbReference type="OrthoDB" id="9805030at2"/>
<evidence type="ECO:0000313" key="9">
    <source>
        <dbReference type="Proteomes" id="UP000030643"/>
    </source>
</evidence>
<feature type="binding site" evidence="5">
    <location>
        <position position="129"/>
    </location>
    <ligand>
        <name>ATP</name>
        <dbReference type="ChEBI" id="CHEBI:30616"/>
    </ligand>
</feature>
<comment type="catalytic activity">
    <reaction evidence="5 7">
        <text>AMP + ATP = 2 ADP</text>
        <dbReference type="Rhea" id="RHEA:12973"/>
        <dbReference type="ChEBI" id="CHEBI:30616"/>
        <dbReference type="ChEBI" id="CHEBI:456215"/>
        <dbReference type="ChEBI" id="CHEBI:456216"/>
        <dbReference type="EC" id="2.7.4.3"/>
    </reaction>
</comment>
<keyword evidence="4 5" id="KW-0418">Kinase</keyword>
<reference evidence="9" key="1">
    <citation type="journal article" date="2014" name="Genome Announc.">
        <title>Draft genome sequence of Weissella oryzae SG25T, isolated from fermented rice grains.</title>
        <authorList>
            <person name="Tanizawa Y."/>
            <person name="Fujisawa T."/>
            <person name="Mochizuki T."/>
            <person name="Kaminuma E."/>
            <person name="Suzuki Y."/>
            <person name="Nakamura Y."/>
            <person name="Tohno M."/>
        </authorList>
    </citation>
    <scope>NUCLEOTIDE SEQUENCE [LARGE SCALE GENOMIC DNA]</scope>
    <source>
        <strain evidence="9">DSM 25784 / JCM 18191 / LMG 30913 / SG25</strain>
    </source>
</reference>
<dbReference type="InterPro" id="IPR027417">
    <property type="entry name" value="P-loop_NTPase"/>
</dbReference>
<dbReference type="GO" id="GO:0005524">
    <property type="term" value="F:ATP binding"/>
    <property type="evidence" value="ECO:0007669"/>
    <property type="project" value="UniProtKB-UniRule"/>
</dbReference>
<feature type="binding site" evidence="5">
    <location>
        <position position="131"/>
    </location>
    <ligand>
        <name>AMP</name>
        <dbReference type="ChEBI" id="CHEBI:456215"/>
    </ligand>
</feature>
<feature type="binding site" evidence="5">
    <location>
        <position position="38"/>
    </location>
    <ligand>
        <name>AMP</name>
        <dbReference type="ChEBI" id="CHEBI:456215"/>
    </ligand>
</feature>
<evidence type="ECO:0000256" key="3">
    <source>
        <dbReference type="ARBA" id="ARBA00022741"/>
    </source>
</evidence>
<dbReference type="EMBL" id="DF820484">
    <property type="protein sequence ID" value="GAK29964.1"/>
    <property type="molecule type" value="Genomic_DNA"/>
</dbReference>
<keyword evidence="5" id="KW-0963">Cytoplasm</keyword>
<evidence type="ECO:0000256" key="5">
    <source>
        <dbReference type="HAMAP-Rule" id="MF_00235"/>
    </source>
</evidence>